<organism evidence="1 2">
    <name type="scientific">Niastella yeongjuensis</name>
    <dbReference type="NCBI Taxonomy" id="354355"/>
    <lineage>
        <taxon>Bacteria</taxon>
        <taxon>Pseudomonadati</taxon>
        <taxon>Bacteroidota</taxon>
        <taxon>Chitinophagia</taxon>
        <taxon>Chitinophagales</taxon>
        <taxon>Chitinophagaceae</taxon>
        <taxon>Niastella</taxon>
    </lineage>
</organism>
<sequence>MVNNKAELYILGALALIGLVLYLKGQSELCLIEKDGVYVVGYIPEASSVKNGVSYTCYYKYNKESYRANYKDIRGLKKGDLMFFRISSSKPSVWRAPDIPVPPCIKLENMPDTGWKQLSKCS</sequence>
<keyword evidence="2" id="KW-1185">Reference proteome</keyword>
<proteinExistence type="predicted"/>
<dbReference type="AlphaFoldDB" id="A0A1V9DY45"/>
<dbReference type="STRING" id="354355.SAMN05660816_02639"/>
<gene>
    <name evidence="1" type="ORF">A4H97_18820</name>
</gene>
<evidence type="ECO:0000313" key="2">
    <source>
        <dbReference type="Proteomes" id="UP000192610"/>
    </source>
</evidence>
<protein>
    <submittedName>
        <fullName evidence="1">Uncharacterized protein</fullName>
    </submittedName>
</protein>
<dbReference type="EMBL" id="LVXG01000082">
    <property type="protein sequence ID" value="OQP38772.1"/>
    <property type="molecule type" value="Genomic_DNA"/>
</dbReference>
<reference evidence="2" key="1">
    <citation type="submission" date="2016-04" db="EMBL/GenBank/DDBJ databases">
        <authorList>
            <person name="Chen L."/>
            <person name="Zhuang W."/>
            <person name="Wang G."/>
        </authorList>
    </citation>
    <scope>NUCLEOTIDE SEQUENCE [LARGE SCALE GENOMIC DNA]</scope>
    <source>
        <strain evidence="2">17621</strain>
    </source>
</reference>
<name>A0A1V9DY45_9BACT</name>
<evidence type="ECO:0000313" key="1">
    <source>
        <dbReference type="EMBL" id="OQP38772.1"/>
    </source>
</evidence>
<accession>A0A1V9DY45</accession>
<comment type="caution">
    <text evidence="1">The sequence shown here is derived from an EMBL/GenBank/DDBJ whole genome shotgun (WGS) entry which is preliminary data.</text>
</comment>
<dbReference type="Proteomes" id="UP000192610">
    <property type="component" value="Unassembled WGS sequence"/>
</dbReference>
<dbReference type="RefSeq" id="WP_081204780.1">
    <property type="nucleotide sequence ID" value="NZ_FOCZ01000004.1"/>
</dbReference>